<comment type="caution">
    <text evidence="1">The sequence shown here is derived from an EMBL/GenBank/DDBJ whole genome shotgun (WGS) entry which is preliminary data.</text>
</comment>
<proteinExistence type="predicted"/>
<dbReference type="AlphaFoldDB" id="A0A292ZBB2"/>
<sequence length="43" mass="4529">MERTEVTEEVIDLGQASAETKGGGELILDSVSSEQNFAGLSDD</sequence>
<dbReference type="EMBL" id="BEWI01000030">
    <property type="protein sequence ID" value="GAY20123.1"/>
    <property type="molecule type" value="Genomic_DNA"/>
</dbReference>
<dbReference type="InterPro" id="IPR049805">
    <property type="entry name" value="Lasso_benenodin"/>
</dbReference>
<evidence type="ECO:0000313" key="1">
    <source>
        <dbReference type="EMBL" id="GAY20123.1"/>
    </source>
</evidence>
<protein>
    <recommendedName>
        <fullName evidence="3">Benenodin family lasso peptide</fullName>
    </recommendedName>
</protein>
<dbReference type="NCBIfam" id="NF033522">
    <property type="entry name" value="lasso_benenodin"/>
    <property type="match status" value="1"/>
</dbReference>
<dbReference type="Pfam" id="PF24178">
    <property type="entry name" value="Subterisin"/>
    <property type="match status" value="1"/>
</dbReference>
<evidence type="ECO:0000313" key="2">
    <source>
        <dbReference type="Proteomes" id="UP000221538"/>
    </source>
</evidence>
<dbReference type="Proteomes" id="UP000221538">
    <property type="component" value="Unassembled WGS sequence"/>
</dbReference>
<reference evidence="1 2" key="2">
    <citation type="journal article" date="2013" name="Environ. Sci. Technol.">
        <title>The 4-tert-butylphenol-utilizing bacterium Sphingobium fuliginis OMI can degrade bisphenols via phenolic ring hydroxylation and meta-cleavage pathway.</title>
        <authorList>
            <person name="Ogata Y."/>
            <person name="Goda S."/>
            <person name="Toyama T."/>
            <person name="Sei K."/>
            <person name="Ike M."/>
        </authorList>
    </citation>
    <scope>NUCLEOTIDE SEQUENCE [LARGE SCALE GENOMIC DNA]</scope>
    <source>
        <strain evidence="1 2">OMI</strain>
    </source>
</reference>
<organism evidence="1 2">
    <name type="scientific">Sphingobium fuliginis (strain ATCC 27551)</name>
    <dbReference type="NCBI Taxonomy" id="336203"/>
    <lineage>
        <taxon>Bacteria</taxon>
        <taxon>Pseudomonadati</taxon>
        <taxon>Pseudomonadota</taxon>
        <taxon>Alphaproteobacteria</taxon>
        <taxon>Sphingomonadales</taxon>
        <taxon>Sphingomonadaceae</taxon>
        <taxon>Sphingobium</taxon>
    </lineage>
</organism>
<evidence type="ECO:0008006" key="3">
    <source>
        <dbReference type="Google" id="ProtNLM"/>
    </source>
</evidence>
<accession>A0A292ZBB2</accession>
<dbReference type="RefSeq" id="WP_146001586.1">
    <property type="nucleotide sequence ID" value="NZ_BEWI01000030.1"/>
</dbReference>
<gene>
    <name evidence="1" type="ORF">SFOMI_0645</name>
</gene>
<reference evidence="1 2" key="1">
    <citation type="journal article" date="2013" name="Biodegradation">
        <title>Occurrence of 4-tert-butylphenol (4-t-BP) biodegradation in an aquatic sample caused by the presence of Spirodela polyrrhiza and isolation of a 4-t-BP-utilizing bacterium.</title>
        <authorList>
            <person name="Ogata Y."/>
            <person name="Toyama T."/>
            <person name="Yu N."/>
            <person name="Wang X."/>
            <person name="Sei K."/>
            <person name="Ike M."/>
        </authorList>
    </citation>
    <scope>NUCLEOTIDE SEQUENCE [LARGE SCALE GENOMIC DNA]</scope>
    <source>
        <strain evidence="1 2">OMI</strain>
    </source>
</reference>
<name>A0A292ZBB2_SPHSA</name>